<evidence type="ECO:0000259" key="2">
    <source>
        <dbReference type="Pfam" id="PF02302"/>
    </source>
</evidence>
<dbReference type="CDD" id="cd05566">
    <property type="entry name" value="PTS_IIB_galactitol"/>
    <property type="match status" value="1"/>
</dbReference>
<dbReference type="SUPFAM" id="SSF52794">
    <property type="entry name" value="PTS system IIB component-like"/>
    <property type="match status" value="1"/>
</dbReference>
<gene>
    <name evidence="3" type="ORF">SAMN02745191_1838</name>
</gene>
<dbReference type="Pfam" id="PF02302">
    <property type="entry name" value="PTS_IIB"/>
    <property type="match status" value="1"/>
</dbReference>
<dbReference type="STRING" id="118967.SAMN02745191_1838"/>
<protein>
    <submittedName>
        <fullName evidence="3">PTS system, galactitol-specific IIB component</fullName>
    </submittedName>
</protein>
<dbReference type="GO" id="GO:0008982">
    <property type="term" value="F:protein-N(PI)-phosphohistidine-sugar phosphotransferase activity"/>
    <property type="evidence" value="ECO:0007669"/>
    <property type="project" value="InterPro"/>
</dbReference>
<feature type="domain" description="Phosphotransferase system EIIB component type 2/3" evidence="2">
    <location>
        <begin position="3"/>
        <end position="60"/>
    </location>
</feature>
<keyword evidence="4" id="KW-1185">Reference proteome</keyword>
<keyword evidence="1" id="KW-0808">Transferase</keyword>
<dbReference type="OrthoDB" id="3196672at2"/>
<evidence type="ECO:0000256" key="1">
    <source>
        <dbReference type="ARBA" id="ARBA00022679"/>
    </source>
</evidence>
<dbReference type="EMBL" id="FUWY01000005">
    <property type="protein sequence ID" value="SJZ85372.1"/>
    <property type="molecule type" value="Genomic_DNA"/>
</dbReference>
<dbReference type="InterPro" id="IPR003501">
    <property type="entry name" value="PTS_EIIB_2/3"/>
</dbReference>
<dbReference type="RefSeq" id="WP_078712244.1">
    <property type="nucleotide sequence ID" value="NZ_FUWY01000005.1"/>
</dbReference>
<proteinExistence type="predicted"/>
<organism evidence="3 4">
    <name type="scientific">Anaerorhabdus furcosa</name>
    <dbReference type="NCBI Taxonomy" id="118967"/>
    <lineage>
        <taxon>Bacteria</taxon>
        <taxon>Bacillati</taxon>
        <taxon>Bacillota</taxon>
        <taxon>Erysipelotrichia</taxon>
        <taxon>Erysipelotrichales</taxon>
        <taxon>Erysipelotrichaceae</taxon>
        <taxon>Anaerorhabdus</taxon>
    </lineage>
</organism>
<dbReference type="AlphaFoldDB" id="A0A1T4P1U3"/>
<evidence type="ECO:0000313" key="4">
    <source>
        <dbReference type="Proteomes" id="UP000243297"/>
    </source>
</evidence>
<name>A0A1T4P1U3_9FIRM</name>
<dbReference type="GO" id="GO:0009401">
    <property type="term" value="P:phosphoenolpyruvate-dependent sugar phosphotransferase system"/>
    <property type="evidence" value="ECO:0007669"/>
    <property type="project" value="InterPro"/>
</dbReference>
<sequence length="94" mass="10008">MKNILLACGSGICTSTAVRGKIEKILDESGYAGKYKINQCKVGEAAAMSVNYDFLIATTMAPQNLKCPFVPGVCFLTGVNTQASIDAILDLMKQ</sequence>
<dbReference type="Gene3D" id="3.40.50.2300">
    <property type="match status" value="1"/>
</dbReference>
<reference evidence="4" key="1">
    <citation type="submission" date="2017-02" db="EMBL/GenBank/DDBJ databases">
        <authorList>
            <person name="Varghese N."/>
            <person name="Submissions S."/>
        </authorList>
    </citation>
    <scope>NUCLEOTIDE SEQUENCE [LARGE SCALE GENOMIC DNA]</scope>
    <source>
        <strain evidence="4">ATCC 25662</strain>
    </source>
</reference>
<accession>A0A1T4P1U3</accession>
<dbReference type="Proteomes" id="UP000243297">
    <property type="component" value="Unassembled WGS sequence"/>
</dbReference>
<evidence type="ECO:0000313" key="3">
    <source>
        <dbReference type="EMBL" id="SJZ85372.1"/>
    </source>
</evidence>
<dbReference type="InterPro" id="IPR036095">
    <property type="entry name" value="PTS_EIIB-like_sf"/>
</dbReference>